<protein>
    <recommendedName>
        <fullName evidence="4">DUF5105 domain-containing protein</fullName>
    </recommendedName>
</protein>
<evidence type="ECO:0000313" key="3">
    <source>
        <dbReference type="Proteomes" id="UP000613208"/>
    </source>
</evidence>
<name>A0A916VCH2_9FIRM</name>
<gene>
    <name evidence="2" type="ORF">ANBU17_15410</name>
</gene>
<dbReference type="AlphaFoldDB" id="A0A916VCH2"/>
<feature type="signal peptide" evidence="1">
    <location>
        <begin position="1"/>
        <end position="24"/>
    </location>
</feature>
<keyword evidence="3" id="KW-1185">Reference proteome</keyword>
<comment type="caution">
    <text evidence="2">The sequence shown here is derived from an EMBL/GenBank/DDBJ whole genome shotgun (WGS) entry which is preliminary data.</text>
</comment>
<dbReference type="PROSITE" id="PS51257">
    <property type="entry name" value="PROKAR_LIPOPROTEIN"/>
    <property type="match status" value="1"/>
</dbReference>
<dbReference type="Proteomes" id="UP000613208">
    <property type="component" value="Unassembled WGS sequence"/>
</dbReference>
<dbReference type="RefSeq" id="WP_201310898.1">
    <property type="nucleotide sequence ID" value="NZ_BLYI01000031.1"/>
</dbReference>
<dbReference type="EMBL" id="BLYI01000031">
    <property type="protein sequence ID" value="GFO85194.1"/>
    <property type="molecule type" value="Genomic_DNA"/>
</dbReference>
<evidence type="ECO:0008006" key="4">
    <source>
        <dbReference type="Google" id="ProtNLM"/>
    </source>
</evidence>
<keyword evidence="1" id="KW-0732">Signal</keyword>
<organism evidence="2 3">
    <name type="scientific">Anaerostipes butyraticus</name>
    <dbReference type="NCBI Taxonomy" id="645466"/>
    <lineage>
        <taxon>Bacteria</taxon>
        <taxon>Bacillati</taxon>
        <taxon>Bacillota</taxon>
        <taxon>Clostridia</taxon>
        <taxon>Lachnospirales</taxon>
        <taxon>Lachnospiraceae</taxon>
        <taxon>Anaerostipes</taxon>
    </lineage>
</organism>
<feature type="chain" id="PRO_5038502738" description="DUF5105 domain-containing protein" evidence="1">
    <location>
        <begin position="25"/>
        <end position="221"/>
    </location>
</feature>
<reference evidence="2" key="1">
    <citation type="submission" date="2020-06" db="EMBL/GenBank/DDBJ databases">
        <title>Characterization of fructooligosaccharide metabolism and fructooligosaccharide-degrading enzymes in human commensal butyrate producers.</title>
        <authorList>
            <person name="Tanno H."/>
            <person name="Fujii T."/>
            <person name="Hirano K."/>
            <person name="Maeno S."/>
            <person name="Tonozuka T."/>
            <person name="Sakamoto M."/>
            <person name="Ohkuma M."/>
            <person name="Tochio T."/>
            <person name="Endo A."/>
        </authorList>
    </citation>
    <scope>NUCLEOTIDE SEQUENCE</scope>
    <source>
        <strain evidence="2">JCM 17466</strain>
    </source>
</reference>
<evidence type="ECO:0000313" key="2">
    <source>
        <dbReference type="EMBL" id="GFO85194.1"/>
    </source>
</evidence>
<sequence length="221" mass="24789">MRCRLLKKAAVGVFLAVMSLSICSCGTEKEAKSPEATMEAFYQLIVYQDTGAIVKLGIDQKEAQETLDEYQSSMISAIQNQFKNAGISISKSESSDILDVITDSFQKLDYKVSLKKRDGKEASVTVSSQYIHYLDLFQQAADETINELKPKHIENLSDAKKLLIENIKTSFQNAEISKDMHSKTFDLKNKKIKSGKHSVRLFFPEDAEETGSKLMELVSDK</sequence>
<accession>A0A916VCH2</accession>
<proteinExistence type="predicted"/>
<evidence type="ECO:0000256" key="1">
    <source>
        <dbReference type="SAM" id="SignalP"/>
    </source>
</evidence>